<comment type="subunit">
    <text evidence="2">EF-1 is composed of four subunits: alpha, beta, delta, and gamma.</text>
</comment>
<dbReference type="CDD" id="cd03181">
    <property type="entry name" value="GST_C_EF1Bgamma_like"/>
    <property type="match status" value="1"/>
</dbReference>
<evidence type="ECO:0000256" key="4">
    <source>
        <dbReference type="ARBA" id="ARBA00022917"/>
    </source>
</evidence>
<dbReference type="SUPFAM" id="SSF89942">
    <property type="entry name" value="eEF1-gamma domain"/>
    <property type="match status" value="1"/>
</dbReference>
<feature type="compositionally biased region" description="Basic and acidic residues" evidence="6">
    <location>
        <begin position="266"/>
        <end position="275"/>
    </location>
</feature>
<dbReference type="CDD" id="cd03044">
    <property type="entry name" value="GST_N_EF1Bgamma"/>
    <property type="match status" value="1"/>
</dbReference>
<dbReference type="InterPro" id="IPR036249">
    <property type="entry name" value="Thioredoxin-like_sf"/>
</dbReference>
<dbReference type="PROSITE" id="PS50404">
    <property type="entry name" value="GST_NTER"/>
    <property type="match status" value="1"/>
</dbReference>
<dbReference type="Gene3D" id="3.40.30.10">
    <property type="entry name" value="Glutaredoxin"/>
    <property type="match status" value="1"/>
</dbReference>
<gene>
    <name evidence="10" type="ORF">ANANG_G00230810</name>
</gene>
<dbReference type="InterPro" id="IPR036433">
    <property type="entry name" value="EF1B_G_C_sf"/>
</dbReference>
<dbReference type="AlphaFoldDB" id="A0A9D3LVT5"/>
<keyword evidence="3 5" id="KW-0251">Elongation factor</keyword>
<dbReference type="InterPro" id="IPR001662">
    <property type="entry name" value="EF1B_G_C"/>
</dbReference>
<evidence type="ECO:0000256" key="1">
    <source>
        <dbReference type="ARBA" id="ARBA00003468"/>
    </source>
</evidence>
<evidence type="ECO:0000256" key="2">
    <source>
        <dbReference type="ARBA" id="ARBA00011237"/>
    </source>
</evidence>
<comment type="caution">
    <text evidence="10">The sequence shown here is derived from an EMBL/GenBank/DDBJ whole genome shotgun (WGS) entry which is preliminary data.</text>
</comment>
<feature type="domain" description="GST C-terminal" evidence="9">
    <location>
        <begin position="85"/>
        <end position="221"/>
    </location>
</feature>
<dbReference type="GO" id="GO:0003746">
    <property type="term" value="F:translation elongation factor activity"/>
    <property type="evidence" value="ECO:0007669"/>
    <property type="project" value="UniProtKB-UniRule"/>
</dbReference>
<evidence type="ECO:0000313" key="11">
    <source>
        <dbReference type="Proteomes" id="UP001044222"/>
    </source>
</evidence>
<feature type="compositionally biased region" description="Low complexity" evidence="6">
    <location>
        <begin position="342"/>
        <end position="366"/>
    </location>
</feature>
<dbReference type="SUPFAM" id="SSF47616">
    <property type="entry name" value="GST C-terminal domain-like"/>
    <property type="match status" value="1"/>
</dbReference>
<dbReference type="InterPro" id="IPR004045">
    <property type="entry name" value="Glutathione_S-Trfase_N"/>
</dbReference>
<dbReference type="Pfam" id="PF02798">
    <property type="entry name" value="GST_N"/>
    <property type="match status" value="1"/>
</dbReference>
<dbReference type="GO" id="GO:0005737">
    <property type="term" value="C:cytoplasm"/>
    <property type="evidence" value="ECO:0007669"/>
    <property type="project" value="TreeGrafter"/>
</dbReference>
<dbReference type="GO" id="GO:0005634">
    <property type="term" value="C:nucleus"/>
    <property type="evidence" value="ECO:0007669"/>
    <property type="project" value="TreeGrafter"/>
</dbReference>
<keyword evidence="11" id="KW-1185">Reference proteome</keyword>
<proteinExistence type="predicted"/>
<accession>A0A9D3LVT5</accession>
<evidence type="ECO:0000256" key="3">
    <source>
        <dbReference type="ARBA" id="ARBA00022768"/>
    </source>
</evidence>
<evidence type="ECO:0000256" key="6">
    <source>
        <dbReference type="SAM" id="MobiDB-lite"/>
    </source>
</evidence>
<keyword evidence="4 5" id="KW-0648">Protein biosynthesis</keyword>
<dbReference type="PANTHER" id="PTHR43986:SF1">
    <property type="entry name" value="ELONGATION FACTOR 1-GAMMA"/>
    <property type="match status" value="1"/>
</dbReference>
<dbReference type="FunFam" id="1.20.1050.10:FF:000006">
    <property type="entry name" value="Elongation factor 1 gamma"/>
    <property type="match status" value="1"/>
</dbReference>
<feature type="compositionally biased region" description="Basic and acidic residues" evidence="6">
    <location>
        <begin position="315"/>
        <end position="326"/>
    </location>
</feature>
<evidence type="ECO:0000313" key="10">
    <source>
        <dbReference type="EMBL" id="KAG5836664.1"/>
    </source>
</evidence>
<dbReference type="InterPro" id="IPR010987">
    <property type="entry name" value="Glutathione-S-Trfase_C-like"/>
</dbReference>
<feature type="compositionally biased region" description="Low complexity" evidence="6">
    <location>
        <begin position="232"/>
        <end position="261"/>
    </location>
</feature>
<dbReference type="FunFam" id="3.30.70.1010:FF:000001">
    <property type="entry name" value="Elongation factor 1-gamma 1"/>
    <property type="match status" value="1"/>
</dbReference>
<dbReference type="PROSITE" id="PS50405">
    <property type="entry name" value="GST_CTER"/>
    <property type="match status" value="1"/>
</dbReference>
<dbReference type="Proteomes" id="UP001044222">
    <property type="component" value="Chromosome 13"/>
</dbReference>
<dbReference type="Pfam" id="PF00647">
    <property type="entry name" value="EF1G"/>
    <property type="match status" value="1"/>
</dbReference>
<evidence type="ECO:0000259" key="9">
    <source>
        <dbReference type="PROSITE" id="PS50405"/>
    </source>
</evidence>
<dbReference type="Pfam" id="PF00043">
    <property type="entry name" value="GST_C"/>
    <property type="match status" value="1"/>
</dbReference>
<dbReference type="SUPFAM" id="SSF52833">
    <property type="entry name" value="Thioredoxin-like"/>
    <property type="match status" value="1"/>
</dbReference>
<dbReference type="InterPro" id="IPR036282">
    <property type="entry name" value="Glutathione-S-Trfase_C_sf"/>
</dbReference>
<evidence type="ECO:0000259" key="7">
    <source>
        <dbReference type="PROSITE" id="PS50040"/>
    </source>
</evidence>
<feature type="domain" description="GST N-terminal" evidence="8">
    <location>
        <begin position="1"/>
        <end position="84"/>
    </location>
</feature>
<name>A0A9D3LVT5_ANGAN</name>
<dbReference type="SMART" id="SM01183">
    <property type="entry name" value="EF1G"/>
    <property type="match status" value="1"/>
</dbReference>
<dbReference type="InterPro" id="IPR050802">
    <property type="entry name" value="EF-GSTs"/>
</dbReference>
<dbReference type="Gene3D" id="1.20.1050.10">
    <property type="match status" value="1"/>
</dbReference>
<sequence>MATLYTPRDFWRSYPILISAQYSGARITVDPSFPGFKGEDSRETDCFLSDFPLRKVPTFVENGFWIQEASAIANYVASDVLRGSGPQDQALVQQWVNLAEGEIVPSMASWVYPAMGRAAYSEKASEKAKEVLLGLLSVLNQHLLPRTYLVGDAVTLADISVACALLLLFTQAMEPSMRQVYLNVTRWFCTCVHQPQFHAVLGDVVLCETAAVPGKLDATPASSEEILKAPQQEEVSVKQHQQQQEEVPQQQQAEEQKQQQVEEQEDQKQPQEEQKQPQVEEEQKQQPQVEEEQKQKQPQVEEEQKQQPQVEEEQKEQPQVEEEQKQEQPQVEEEEEQKQKQEQPQVEVEQKQEQPQVVEDQKQPQVEEGLDATEEALAAEPKAKDPFASLPKSSFVLDEFKRTYSNEDTLKVALPYLWEKLDPNGWSLWYCEYKYPTELSRVFMSCNLITGMFQRLDRLRKHAFASVALLGADGDSSISGVWLLRGQRLPFELCEDWKADYESYSWRKLDPGSEETRTLVREYLSWQGDFKHVGKTFNQAKIFK</sequence>
<dbReference type="PROSITE" id="PS50040">
    <property type="entry name" value="EF1G_C"/>
    <property type="match status" value="1"/>
</dbReference>
<feature type="domain" description="EF-1-gamma C-terminal" evidence="7">
    <location>
        <begin position="383"/>
        <end position="544"/>
    </location>
</feature>
<reference evidence="10" key="1">
    <citation type="submission" date="2021-01" db="EMBL/GenBank/DDBJ databases">
        <title>A chromosome-scale assembly of European eel, Anguilla anguilla.</title>
        <authorList>
            <person name="Henkel C."/>
            <person name="Jong-Raadsen S.A."/>
            <person name="Dufour S."/>
            <person name="Weltzien F.-A."/>
            <person name="Palstra A.P."/>
            <person name="Pelster B."/>
            <person name="Spaink H.P."/>
            <person name="Van Den Thillart G.E."/>
            <person name="Jansen H."/>
            <person name="Zahm M."/>
            <person name="Klopp C."/>
            <person name="Cedric C."/>
            <person name="Louis A."/>
            <person name="Berthelot C."/>
            <person name="Parey E."/>
            <person name="Roest Crollius H."/>
            <person name="Montfort J."/>
            <person name="Robinson-Rechavi M."/>
            <person name="Bucao C."/>
            <person name="Bouchez O."/>
            <person name="Gislard M."/>
            <person name="Lluch J."/>
            <person name="Milhes M."/>
            <person name="Lampietro C."/>
            <person name="Lopez Roques C."/>
            <person name="Donnadieu C."/>
            <person name="Braasch I."/>
            <person name="Desvignes T."/>
            <person name="Postlethwait J."/>
            <person name="Bobe J."/>
            <person name="Guiguen Y."/>
            <person name="Dirks R."/>
        </authorList>
    </citation>
    <scope>NUCLEOTIDE SEQUENCE</scope>
    <source>
        <strain evidence="10">Tag_6206</strain>
        <tissue evidence="10">Liver</tissue>
    </source>
</reference>
<dbReference type="InterPro" id="IPR004046">
    <property type="entry name" value="GST_C"/>
</dbReference>
<dbReference type="Gene3D" id="3.30.70.1010">
    <property type="entry name" value="Translation elongation factor EF1B, gamma chain, conserved domain"/>
    <property type="match status" value="1"/>
</dbReference>
<evidence type="ECO:0000256" key="5">
    <source>
        <dbReference type="PROSITE-ProRule" id="PRU00519"/>
    </source>
</evidence>
<evidence type="ECO:0008006" key="12">
    <source>
        <dbReference type="Google" id="ProtNLM"/>
    </source>
</evidence>
<organism evidence="10 11">
    <name type="scientific">Anguilla anguilla</name>
    <name type="common">European freshwater eel</name>
    <name type="synonym">Muraena anguilla</name>
    <dbReference type="NCBI Taxonomy" id="7936"/>
    <lineage>
        <taxon>Eukaryota</taxon>
        <taxon>Metazoa</taxon>
        <taxon>Chordata</taxon>
        <taxon>Craniata</taxon>
        <taxon>Vertebrata</taxon>
        <taxon>Euteleostomi</taxon>
        <taxon>Actinopterygii</taxon>
        <taxon>Neopterygii</taxon>
        <taxon>Teleostei</taxon>
        <taxon>Anguilliformes</taxon>
        <taxon>Anguillidae</taxon>
        <taxon>Anguilla</taxon>
    </lineage>
</organism>
<evidence type="ECO:0000259" key="8">
    <source>
        <dbReference type="PROSITE" id="PS50404"/>
    </source>
</evidence>
<dbReference type="EMBL" id="JAFIRN010000013">
    <property type="protein sequence ID" value="KAG5836664.1"/>
    <property type="molecule type" value="Genomic_DNA"/>
</dbReference>
<dbReference type="PANTHER" id="PTHR43986">
    <property type="entry name" value="ELONGATION FACTOR 1-GAMMA"/>
    <property type="match status" value="1"/>
</dbReference>
<feature type="region of interest" description="Disordered" evidence="6">
    <location>
        <begin position="231"/>
        <end position="366"/>
    </location>
</feature>
<comment type="function">
    <text evidence="1">Probably plays a role in anchoring the complex to other cellular components.</text>
</comment>
<protein>
    <recommendedName>
        <fullName evidence="12">Elongation factor 1-gamma</fullName>
    </recommendedName>
</protein>